<dbReference type="PANTHER" id="PTHR35788:SF1">
    <property type="entry name" value="EXPORTED PROTEIN"/>
    <property type="match status" value="1"/>
</dbReference>
<dbReference type="InterPro" id="IPR052913">
    <property type="entry name" value="Glycopeptide_resist_protein"/>
</dbReference>
<dbReference type="Gene3D" id="3.40.50.2000">
    <property type="entry name" value="Glycogen Phosphorylase B"/>
    <property type="match status" value="1"/>
</dbReference>
<dbReference type="EMBL" id="QTSU01000002">
    <property type="protein sequence ID" value="RDZ27527.1"/>
    <property type="molecule type" value="Genomic_DNA"/>
</dbReference>
<dbReference type="RefSeq" id="WP_115860078.1">
    <property type="nucleotide sequence ID" value="NZ_QTSU01000002.1"/>
</dbReference>
<dbReference type="Pfam" id="PF04294">
    <property type="entry name" value="VanW"/>
    <property type="match status" value="1"/>
</dbReference>
<evidence type="ECO:0000313" key="1">
    <source>
        <dbReference type="EMBL" id="RDZ27527.1"/>
    </source>
</evidence>
<name>A0A371K103_9GAMM</name>
<dbReference type="InterPro" id="IPR007391">
    <property type="entry name" value="Vancomycin_resist_VanW"/>
</dbReference>
<dbReference type="AlphaFoldDB" id="A0A371K103"/>
<accession>A0A371K103</accession>
<reference evidence="1 2" key="1">
    <citation type="submission" date="2018-08" db="EMBL/GenBank/DDBJ databases">
        <title>Lysobacter sp. zong2l5, whole genome shotgun sequence.</title>
        <authorList>
            <person name="Zhang X."/>
            <person name="Feng G."/>
            <person name="Zhu H."/>
        </authorList>
    </citation>
    <scope>NUCLEOTIDE SEQUENCE [LARGE SCALE GENOMIC DNA]</scope>
    <source>
        <strain evidence="2">zong2l5</strain>
    </source>
</reference>
<dbReference type="SUPFAM" id="SSF53756">
    <property type="entry name" value="UDP-Glycosyltransferase/glycogen phosphorylase"/>
    <property type="match status" value="1"/>
</dbReference>
<dbReference type="PANTHER" id="PTHR35788">
    <property type="entry name" value="EXPORTED PROTEIN-RELATED"/>
    <property type="match status" value="1"/>
</dbReference>
<sequence length="578" mass="63816">MNSVAMATVATALPTRREAWVFACKAWGLRVLRALRDAADAQRPRRHARAQSLAHAPVLAEFESPLWPRDEADPLLVAGKLQNLRLALKRLDGIEVAAGARFGFWKQVGRATRRRGYAVGRELREGCLIPAVGGGLCQLSNALYDGAVRAGLTVLERHRHSRVLPGSLAEQDRDATVFWNYLDLRFSAPFAWRLEAEMDAQRLRLRIRGHRDAAAQAWPMAVAPRRPPTPGNDCGSCGQHECHRHTGASGGGLRRLWWMEEAWPEFRAALAEQRSEDDRVFGPGGRRFPAQAPWRRVTQSLAWRYGRWRGQALPQVRLAQQRAHARDLARQLRPQDLDLVLPQSLLPFLWREGELAGRRYAVLMTALPMRALQDELDAAVRRHPQVRSLRDFRADPALIDDEWQALQAAESWWSPHAQLLALAGARARALPWALPEAVPAAERIAAGARARVFFPASPLARKGILELLQALHGEDVEILLPPGDSERALDAGRATLRRVVSYRLGLLEADAVVLPAWVEHQPRALLGAIAAGMPVVATPACGLPDSLPWTPVAAGDVAGLRAAVLAALQQRSQPVIPA</sequence>
<gene>
    <name evidence="1" type="ORF">DX914_15005</name>
</gene>
<organism evidence="1 2">
    <name type="scientific">Lysobacter silvisoli</name>
    <dbReference type="NCBI Taxonomy" id="2293254"/>
    <lineage>
        <taxon>Bacteria</taxon>
        <taxon>Pseudomonadati</taxon>
        <taxon>Pseudomonadota</taxon>
        <taxon>Gammaproteobacteria</taxon>
        <taxon>Lysobacterales</taxon>
        <taxon>Lysobacteraceae</taxon>
        <taxon>Lysobacter</taxon>
    </lineage>
</organism>
<keyword evidence="2" id="KW-1185">Reference proteome</keyword>
<protein>
    <submittedName>
        <fullName evidence="1">Vanw family protein</fullName>
    </submittedName>
</protein>
<evidence type="ECO:0000313" key="2">
    <source>
        <dbReference type="Proteomes" id="UP000264492"/>
    </source>
</evidence>
<comment type="caution">
    <text evidence="1">The sequence shown here is derived from an EMBL/GenBank/DDBJ whole genome shotgun (WGS) entry which is preliminary data.</text>
</comment>
<dbReference type="OrthoDB" id="9797191at2"/>
<proteinExistence type="predicted"/>
<dbReference type="Proteomes" id="UP000264492">
    <property type="component" value="Unassembled WGS sequence"/>
</dbReference>